<gene>
    <name evidence="3" type="ORF">HHU12_22200</name>
</gene>
<accession>A0A7X9XBG1</accession>
<comment type="caution">
    <text evidence="3">The sequence shown here is derived from an EMBL/GenBank/DDBJ whole genome shotgun (WGS) entry which is preliminary data.</text>
</comment>
<dbReference type="Proteomes" id="UP000576082">
    <property type="component" value="Unassembled WGS sequence"/>
</dbReference>
<protein>
    <submittedName>
        <fullName evidence="3">Uncharacterized protein</fullName>
    </submittedName>
</protein>
<dbReference type="EMBL" id="JABANE010000071">
    <property type="protein sequence ID" value="NME70706.1"/>
    <property type="molecule type" value="Genomic_DNA"/>
</dbReference>
<keyword evidence="2" id="KW-1133">Transmembrane helix</keyword>
<proteinExistence type="predicted"/>
<evidence type="ECO:0000313" key="4">
    <source>
        <dbReference type="Proteomes" id="UP000576082"/>
    </source>
</evidence>
<feature type="coiled-coil region" evidence="1">
    <location>
        <begin position="44"/>
        <end position="256"/>
    </location>
</feature>
<feature type="transmembrane region" description="Helical" evidence="2">
    <location>
        <begin position="261"/>
        <end position="284"/>
    </location>
</feature>
<name>A0A7X9XBG1_9BACT</name>
<organism evidence="3 4">
    <name type="scientific">Flammeovirga aprica JL-4</name>
    <dbReference type="NCBI Taxonomy" id="694437"/>
    <lineage>
        <taxon>Bacteria</taxon>
        <taxon>Pseudomonadati</taxon>
        <taxon>Bacteroidota</taxon>
        <taxon>Cytophagia</taxon>
        <taxon>Cytophagales</taxon>
        <taxon>Flammeovirgaceae</taxon>
        <taxon>Flammeovirga</taxon>
    </lineage>
</organism>
<evidence type="ECO:0000256" key="1">
    <source>
        <dbReference type="SAM" id="Coils"/>
    </source>
</evidence>
<sequence length="301" mass="34534">MRNNTNGFKEELVQQKSWVRVGVIGLLVCGVLGVYAAFSGADGSKHQRMRINELEKKNAQIEAESGAYLSKIKHQNDRILDLKDDILRLEKRLNEREAELNTNDQKLDMKQGSIRSLETRISELKDDKFRLQRNIDENNRVIQDMSQRAKEHNELLKSTQQQLAETQESLEKAQAKHVQSLKEQKLAEQSEIAAQEALRKQKELTNNLMQELAQTRGELNSAVLNANDKDLQLQLAQQKELQQQQIQLKEKQLETQANTDIYKIMAATSIVLVIALIIFVVFALQRNGTDLMIFQKSQDKD</sequence>
<feature type="transmembrane region" description="Helical" evidence="2">
    <location>
        <begin position="18"/>
        <end position="38"/>
    </location>
</feature>
<evidence type="ECO:0000313" key="3">
    <source>
        <dbReference type="EMBL" id="NME70706.1"/>
    </source>
</evidence>
<keyword evidence="4" id="KW-1185">Reference proteome</keyword>
<dbReference type="RefSeq" id="WP_169658938.1">
    <property type="nucleotide sequence ID" value="NZ_JABANE010000071.1"/>
</dbReference>
<dbReference type="AlphaFoldDB" id="A0A7X9XBG1"/>
<keyword evidence="2" id="KW-0812">Transmembrane</keyword>
<reference evidence="3 4" key="1">
    <citation type="submission" date="2020-04" db="EMBL/GenBank/DDBJ databases">
        <title>Flammeovirga sp. SR4, a novel species isolated from seawater.</title>
        <authorList>
            <person name="Wang X."/>
        </authorList>
    </citation>
    <scope>NUCLEOTIDE SEQUENCE [LARGE SCALE GENOMIC DNA]</scope>
    <source>
        <strain evidence="3 4">ATCC 23126</strain>
    </source>
</reference>
<keyword evidence="2" id="KW-0472">Membrane</keyword>
<evidence type="ECO:0000256" key="2">
    <source>
        <dbReference type="SAM" id="Phobius"/>
    </source>
</evidence>
<keyword evidence="1" id="KW-0175">Coiled coil</keyword>